<comment type="similarity">
    <text evidence="1">Belongs to the WD repeat coronin family.</text>
</comment>
<sequence length="118" mass="13087">CSQSERQLLLYEAEALAGGPLAVLGLDVAPSTLLPSYDPDTGLVLLTGKGDTRVFLYELLPESPFFLECNSFTSPDPHKGLVLLPKTECDVREVELMRCLRLRQSSLEPVAFRLPRVR</sequence>
<dbReference type="Gene3D" id="2.130.10.10">
    <property type="entry name" value="YVTN repeat-like/Quinoprotein amine dehydrogenase"/>
    <property type="match status" value="1"/>
</dbReference>
<gene>
    <name evidence="2" type="ORF">CK820_G0031290</name>
</gene>
<protein>
    <submittedName>
        <fullName evidence="2">CORO7 isoform 29</fullName>
    </submittedName>
</protein>
<evidence type="ECO:0000256" key="1">
    <source>
        <dbReference type="ARBA" id="ARBA00009482"/>
    </source>
</evidence>
<dbReference type="AlphaFoldDB" id="A0A2J8LAT9"/>
<evidence type="ECO:0000313" key="2">
    <source>
        <dbReference type="EMBL" id="PNI44379.1"/>
    </source>
</evidence>
<dbReference type="PANTHER" id="PTHR10856:SF20">
    <property type="entry name" value="CORONIN-7"/>
    <property type="match status" value="1"/>
</dbReference>
<dbReference type="PANTHER" id="PTHR10856">
    <property type="entry name" value="CORONIN"/>
    <property type="match status" value="1"/>
</dbReference>
<comment type="caution">
    <text evidence="2">The sequence shown here is derived from an EMBL/GenBank/DDBJ whole genome shotgun (WGS) entry which is preliminary data.</text>
</comment>
<dbReference type="InterPro" id="IPR015943">
    <property type="entry name" value="WD40/YVTN_repeat-like_dom_sf"/>
</dbReference>
<reference evidence="2 3" key="1">
    <citation type="submission" date="2017-12" db="EMBL/GenBank/DDBJ databases">
        <title>High-resolution comparative analysis of great ape genomes.</title>
        <authorList>
            <person name="Pollen A."/>
            <person name="Hastie A."/>
            <person name="Hormozdiari F."/>
            <person name="Dougherty M."/>
            <person name="Liu R."/>
            <person name="Chaisson M."/>
            <person name="Hoppe E."/>
            <person name="Hill C."/>
            <person name="Pang A."/>
            <person name="Hillier L."/>
            <person name="Baker C."/>
            <person name="Armstrong J."/>
            <person name="Shendure J."/>
            <person name="Paten B."/>
            <person name="Wilson R."/>
            <person name="Chao H."/>
            <person name="Schneider V."/>
            <person name="Ventura M."/>
            <person name="Kronenberg Z."/>
            <person name="Murali S."/>
            <person name="Gordon D."/>
            <person name="Cantsilieris S."/>
            <person name="Munson K."/>
            <person name="Nelson B."/>
            <person name="Raja A."/>
            <person name="Underwood J."/>
            <person name="Diekhans M."/>
            <person name="Fiddes I."/>
            <person name="Haussler D."/>
            <person name="Eichler E."/>
        </authorList>
    </citation>
    <scope>NUCLEOTIDE SEQUENCE [LARGE SCALE GENOMIC DNA]</scope>
    <source>
        <strain evidence="2">Yerkes chimp pedigree #C0471</strain>
    </source>
</reference>
<evidence type="ECO:0000313" key="3">
    <source>
        <dbReference type="Proteomes" id="UP000236370"/>
    </source>
</evidence>
<dbReference type="SMART" id="SM01167">
    <property type="entry name" value="DUF1900"/>
    <property type="match status" value="1"/>
</dbReference>
<name>A0A2J8LAT9_PANTR</name>
<dbReference type="Proteomes" id="UP000236370">
    <property type="component" value="Unassembled WGS sequence"/>
</dbReference>
<accession>A0A2J8LAT9</accession>
<feature type="non-terminal residue" evidence="2">
    <location>
        <position position="1"/>
    </location>
</feature>
<dbReference type="EMBL" id="NBAG03000299">
    <property type="protein sequence ID" value="PNI44379.1"/>
    <property type="molecule type" value="Genomic_DNA"/>
</dbReference>
<proteinExistence type="inferred from homology"/>
<organism evidence="2 3">
    <name type="scientific">Pan troglodytes</name>
    <name type="common">Chimpanzee</name>
    <dbReference type="NCBI Taxonomy" id="9598"/>
    <lineage>
        <taxon>Eukaryota</taxon>
        <taxon>Metazoa</taxon>
        <taxon>Chordata</taxon>
        <taxon>Craniata</taxon>
        <taxon>Vertebrata</taxon>
        <taxon>Euteleostomi</taxon>
        <taxon>Mammalia</taxon>
        <taxon>Eutheria</taxon>
        <taxon>Euarchontoglires</taxon>
        <taxon>Primates</taxon>
        <taxon>Haplorrhini</taxon>
        <taxon>Catarrhini</taxon>
        <taxon>Hominidae</taxon>
        <taxon>Pan</taxon>
    </lineage>
</organism>
<dbReference type="InterPro" id="IPR015505">
    <property type="entry name" value="Coronin"/>
</dbReference>